<evidence type="ECO:0000313" key="2">
    <source>
        <dbReference type="EMBL" id="KAA1118420.1"/>
    </source>
</evidence>
<proteinExistence type="predicted"/>
<sequence>MSLPLSDDNETTTRHQHKSSIQRPLDSSPISGYRQPSHVPELTAPSGFHRLVHTAQSVMAISTSPLVEPTHPEARLDNPHHP</sequence>
<accession>A0A5B0QYY8</accession>
<evidence type="ECO:0000313" key="3">
    <source>
        <dbReference type="Proteomes" id="UP000325313"/>
    </source>
</evidence>
<feature type="compositionally biased region" description="Basic and acidic residues" evidence="1">
    <location>
        <begin position="70"/>
        <end position="82"/>
    </location>
</feature>
<dbReference type="EMBL" id="VDEP01000251">
    <property type="protein sequence ID" value="KAA1118420.1"/>
    <property type="molecule type" value="Genomic_DNA"/>
</dbReference>
<dbReference type="Proteomes" id="UP000325313">
    <property type="component" value="Unassembled WGS sequence"/>
</dbReference>
<name>A0A5B0QYY8_PUCGR</name>
<protein>
    <submittedName>
        <fullName evidence="2">Uncharacterized protein</fullName>
    </submittedName>
</protein>
<organism evidence="2 3">
    <name type="scientific">Puccinia graminis f. sp. tritici</name>
    <dbReference type="NCBI Taxonomy" id="56615"/>
    <lineage>
        <taxon>Eukaryota</taxon>
        <taxon>Fungi</taxon>
        <taxon>Dikarya</taxon>
        <taxon>Basidiomycota</taxon>
        <taxon>Pucciniomycotina</taxon>
        <taxon>Pucciniomycetes</taxon>
        <taxon>Pucciniales</taxon>
        <taxon>Pucciniaceae</taxon>
        <taxon>Puccinia</taxon>
    </lineage>
</organism>
<evidence type="ECO:0000256" key="1">
    <source>
        <dbReference type="SAM" id="MobiDB-lite"/>
    </source>
</evidence>
<gene>
    <name evidence="2" type="ORF">PGTUg99_007573</name>
</gene>
<comment type="caution">
    <text evidence="2">The sequence shown here is derived from an EMBL/GenBank/DDBJ whole genome shotgun (WGS) entry which is preliminary data.</text>
</comment>
<dbReference type="AlphaFoldDB" id="A0A5B0QYY8"/>
<reference evidence="2 3" key="1">
    <citation type="submission" date="2019-05" db="EMBL/GenBank/DDBJ databases">
        <title>Emergence of the Ug99 lineage of the wheat stem rust pathogen through somatic hybridization.</title>
        <authorList>
            <person name="Li F."/>
            <person name="Upadhyaya N.M."/>
            <person name="Sperschneider J."/>
            <person name="Matny O."/>
            <person name="Nguyen-Phuc H."/>
            <person name="Mago R."/>
            <person name="Raley C."/>
            <person name="Miller M.E."/>
            <person name="Silverstein K.A.T."/>
            <person name="Henningsen E."/>
            <person name="Hirsch C.D."/>
            <person name="Visser B."/>
            <person name="Pretorius Z.A."/>
            <person name="Steffenson B.J."/>
            <person name="Schwessinger B."/>
            <person name="Dodds P.N."/>
            <person name="Figueroa M."/>
        </authorList>
    </citation>
    <scope>NUCLEOTIDE SEQUENCE [LARGE SCALE GENOMIC DNA]</scope>
    <source>
        <strain evidence="2 3">Ug99</strain>
    </source>
</reference>
<feature type="region of interest" description="Disordered" evidence="1">
    <location>
        <begin position="1"/>
        <end position="48"/>
    </location>
</feature>
<feature type="region of interest" description="Disordered" evidence="1">
    <location>
        <begin position="62"/>
        <end position="82"/>
    </location>
</feature>